<comment type="caution">
    <text evidence="1">The sequence shown here is derived from an EMBL/GenBank/DDBJ whole genome shotgun (WGS) entry which is preliminary data.</text>
</comment>
<gene>
    <name evidence="1" type="ORF">T12_13890</name>
</gene>
<dbReference type="AlphaFoldDB" id="A0A0V0YT68"/>
<dbReference type="EMBL" id="JYDQ01002685">
    <property type="protein sequence ID" value="KRY03557.1"/>
    <property type="molecule type" value="Genomic_DNA"/>
</dbReference>
<accession>A0A0V0YT68</accession>
<organism evidence="1 2">
    <name type="scientific">Trichinella patagoniensis</name>
    <dbReference type="NCBI Taxonomy" id="990121"/>
    <lineage>
        <taxon>Eukaryota</taxon>
        <taxon>Metazoa</taxon>
        <taxon>Ecdysozoa</taxon>
        <taxon>Nematoda</taxon>
        <taxon>Enoplea</taxon>
        <taxon>Dorylaimia</taxon>
        <taxon>Trichinellida</taxon>
        <taxon>Trichinellidae</taxon>
        <taxon>Trichinella</taxon>
    </lineage>
</organism>
<name>A0A0V0YT68_9BILA</name>
<reference evidence="1 2" key="1">
    <citation type="submission" date="2015-01" db="EMBL/GenBank/DDBJ databases">
        <title>Evolution of Trichinella species and genotypes.</title>
        <authorList>
            <person name="Korhonen P.K."/>
            <person name="Edoardo P."/>
            <person name="Giuseppe L.R."/>
            <person name="Gasser R.B."/>
        </authorList>
    </citation>
    <scope>NUCLEOTIDE SEQUENCE [LARGE SCALE GENOMIC DNA]</scope>
    <source>
        <strain evidence="1">ISS2496</strain>
    </source>
</reference>
<sequence>MKKARIPFTTLVIESEINASYLFEGYRSFHVNLVFTFLGMRMR</sequence>
<evidence type="ECO:0000313" key="2">
    <source>
        <dbReference type="Proteomes" id="UP000054783"/>
    </source>
</evidence>
<proteinExistence type="predicted"/>
<keyword evidence="2" id="KW-1185">Reference proteome</keyword>
<dbReference type="Proteomes" id="UP000054783">
    <property type="component" value="Unassembled WGS sequence"/>
</dbReference>
<protein>
    <submittedName>
        <fullName evidence="1">Uncharacterized protein</fullName>
    </submittedName>
</protein>
<evidence type="ECO:0000313" key="1">
    <source>
        <dbReference type="EMBL" id="KRY03557.1"/>
    </source>
</evidence>